<evidence type="ECO:0000256" key="5">
    <source>
        <dbReference type="ARBA" id="ARBA00022884"/>
    </source>
</evidence>
<dbReference type="PROSITE" id="PS51194">
    <property type="entry name" value="HELICASE_CTER"/>
    <property type="match status" value="1"/>
</dbReference>
<comment type="catalytic activity">
    <reaction evidence="7">
        <text>ATP + H2O = ADP + phosphate + H(+)</text>
        <dbReference type="Rhea" id="RHEA:13065"/>
        <dbReference type="ChEBI" id="CHEBI:15377"/>
        <dbReference type="ChEBI" id="CHEBI:15378"/>
        <dbReference type="ChEBI" id="CHEBI:30616"/>
        <dbReference type="ChEBI" id="CHEBI:43474"/>
        <dbReference type="ChEBI" id="CHEBI:456216"/>
        <dbReference type="EC" id="3.6.4.13"/>
    </reaction>
</comment>
<evidence type="ECO:0000256" key="3">
    <source>
        <dbReference type="ARBA" id="ARBA00022806"/>
    </source>
</evidence>
<protein>
    <recommendedName>
        <fullName evidence="7">ATP-dependent RNA helicase</fullName>
        <ecNumber evidence="7">3.6.4.13</ecNumber>
    </recommendedName>
</protein>
<name>A0A060T2Q6_BLAAD</name>
<keyword evidence="2 6" id="KW-0378">Hydrolase</keyword>
<dbReference type="InterPro" id="IPR027417">
    <property type="entry name" value="P-loop_NTPase"/>
</dbReference>
<dbReference type="InterPro" id="IPR000629">
    <property type="entry name" value="RNA-helicase_DEAD-box_CS"/>
</dbReference>
<dbReference type="Pfam" id="PF00270">
    <property type="entry name" value="DEAD"/>
    <property type="match status" value="1"/>
</dbReference>
<evidence type="ECO:0000256" key="4">
    <source>
        <dbReference type="ARBA" id="ARBA00022840"/>
    </source>
</evidence>
<evidence type="ECO:0000256" key="7">
    <source>
        <dbReference type="RuleBase" id="RU365068"/>
    </source>
</evidence>
<organism evidence="11">
    <name type="scientific">Blastobotrys adeninivorans</name>
    <name type="common">Yeast</name>
    <name type="synonym">Arxula adeninivorans</name>
    <dbReference type="NCBI Taxonomy" id="409370"/>
    <lineage>
        <taxon>Eukaryota</taxon>
        <taxon>Fungi</taxon>
        <taxon>Dikarya</taxon>
        <taxon>Ascomycota</taxon>
        <taxon>Saccharomycotina</taxon>
        <taxon>Dipodascomycetes</taxon>
        <taxon>Dipodascales</taxon>
        <taxon>Trichomonascaceae</taxon>
        <taxon>Blastobotrys</taxon>
    </lineage>
</organism>
<reference evidence="11" key="1">
    <citation type="submission" date="2014-02" db="EMBL/GenBank/DDBJ databases">
        <authorList>
            <person name="Genoscope - CEA"/>
        </authorList>
    </citation>
    <scope>NUCLEOTIDE SEQUENCE</scope>
    <source>
        <strain evidence="11">LS3</strain>
    </source>
</reference>
<comment type="domain">
    <text evidence="7">The Q motif is unique to and characteristic of the DEAD box family of RNA helicases and controls ATP binding and hydrolysis.</text>
</comment>
<dbReference type="InterPro" id="IPR001650">
    <property type="entry name" value="Helicase_C-like"/>
</dbReference>
<feature type="region of interest" description="Disordered" evidence="8">
    <location>
        <begin position="1"/>
        <end position="103"/>
    </location>
</feature>
<dbReference type="CDD" id="cd17956">
    <property type="entry name" value="DEADc_DDX51"/>
    <property type="match status" value="1"/>
</dbReference>
<feature type="domain" description="Helicase ATP-binding" evidence="9">
    <location>
        <begin position="223"/>
        <end position="406"/>
    </location>
</feature>
<evidence type="ECO:0000256" key="1">
    <source>
        <dbReference type="ARBA" id="ARBA00022741"/>
    </source>
</evidence>
<proteinExistence type="inferred from homology"/>
<evidence type="ECO:0000259" key="10">
    <source>
        <dbReference type="PROSITE" id="PS51194"/>
    </source>
</evidence>
<evidence type="ECO:0000256" key="2">
    <source>
        <dbReference type="ARBA" id="ARBA00022801"/>
    </source>
</evidence>
<evidence type="ECO:0000256" key="8">
    <source>
        <dbReference type="SAM" id="MobiDB-lite"/>
    </source>
</evidence>
<reference evidence="11" key="2">
    <citation type="submission" date="2014-06" db="EMBL/GenBank/DDBJ databases">
        <title>The complete genome of Blastobotrys (Arxula) adeninivorans LS3 - a yeast of biotechnological interest.</title>
        <authorList>
            <person name="Kunze G."/>
            <person name="Gaillardin C."/>
            <person name="Czernicka M."/>
            <person name="Durrens P."/>
            <person name="Martin T."/>
            <person name="Boer E."/>
            <person name="Gabaldon T."/>
            <person name="Cruz J."/>
            <person name="Talla E."/>
            <person name="Marck C."/>
            <person name="Goffeau A."/>
            <person name="Barbe V."/>
            <person name="Baret P."/>
            <person name="Baronian K."/>
            <person name="Beier S."/>
            <person name="Bleykasten C."/>
            <person name="Bode R."/>
            <person name="Casaregola S."/>
            <person name="Despons L."/>
            <person name="Fairhead C."/>
            <person name="Giersberg M."/>
            <person name="Gierski P."/>
            <person name="Hahnel U."/>
            <person name="Hartmann A."/>
            <person name="Jankowska D."/>
            <person name="Jubin C."/>
            <person name="Jung P."/>
            <person name="Lafontaine I."/>
            <person name="Leh-Louis V."/>
            <person name="Lemaire M."/>
            <person name="Marcet-Houben M."/>
            <person name="Mascher M."/>
            <person name="Morel G."/>
            <person name="Richard G.-F."/>
            <person name="Riechen J."/>
            <person name="Sacerdot C."/>
            <person name="Sarkar A."/>
            <person name="Savel G."/>
            <person name="Schacherer J."/>
            <person name="Sherman D."/>
            <person name="Straub M.-L."/>
            <person name="Stein N."/>
            <person name="Thierry A."/>
            <person name="Trautwein-Schult A."/>
            <person name="Westhof E."/>
            <person name="Worch S."/>
            <person name="Dujon B."/>
            <person name="Souciet J.-L."/>
            <person name="Wincker P."/>
            <person name="Scholz U."/>
            <person name="Neuveglise N."/>
        </authorList>
    </citation>
    <scope>NUCLEOTIDE SEQUENCE</scope>
    <source>
        <strain evidence="11">LS3</strain>
    </source>
</reference>
<comment type="similarity">
    <text evidence="6">Belongs to the DEAD box helicase family.</text>
</comment>
<dbReference type="Gene3D" id="3.40.50.300">
    <property type="entry name" value="P-loop containing nucleotide triphosphate hydrolases"/>
    <property type="match status" value="2"/>
</dbReference>
<feature type="compositionally biased region" description="Basic and acidic residues" evidence="8">
    <location>
        <begin position="12"/>
        <end position="30"/>
    </location>
</feature>
<evidence type="ECO:0000259" key="9">
    <source>
        <dbReference type="PROSITE" id="PS51192"/>
    </source>
</evidence>
<dbReference type="PhylomeDB" id="A0A060T2Q6"/>
<dbReference type="InterPro" id="IPR014001">
    <property type="entry name" value="Helicase_ATP-bd"/>
</dbReference>
<keyword evidence="5 7" id="KW-0694">RNA-binding</keyword>
<dbReference type="InterPro" id="IPR011545">
    <property type="entry name" value="DEAD/DEAH_box_helicase_dom"/>
</dbReference>
<evidence type="ECO:0000313" key="11">
    <source>
        <dbReference type="EMBL" id="CDP35208.1"/>
    </source>
</evidence>
<comment type="function">
    <text evidence="7">RNA helicase.</text>
</comment>
<keyword evidence="1 6" id="KW-0547">Nucleotide-binding</keyword>
<keyword evidence="3 6" id="KW-0347">Helicase</keyword>
<sequence length="631" mass="70927">MKNIVSPSMFAKRFDPEDLEPPSKRLRSDESESSDSETNEERASEAVPQIDQPDGGEGSSSDSESSELENGIEDASEQPDQNDAHTVAQDDHEGEGEVIDPKFSGVFDRFRSTIKKFSETNFAKKQTEENEEEENDPYAEADLHDLVPLPVPEGLESQKKKNLVITSEWIKNRVYISPDEENQDFGAVQGLSPEMESLLTEKYQTAFPVQKHVIPELLKGVQSITPDPLSDILIQAHTGSGKTLVYGVGIVEALRKCQHIPRLFALVIVPTNPLTGQVRQVIEQLAKGTSISVAMIRTDRSFKEEQQFLARNKPNVIVTTPGRLVDHLHEGSVSLERLKYLVIDEADRLLNQSFQDWADVVIKSLPPVQDRTQVWNRPVQKLVFSATLTTDAGKLAPLQIRDPRLYIVGHKEDIEKGKQQEYTVPAGLREILVPIKSPTVKPLRLVQLLKSIITPDNSLSKVIIFVKDNESASRLARLVALINQEVFNDEGTLSIDKCSGEMQASQRKKVLRKFNQGEIRLLVCTDLVGRGIDIPEVDYVINYDLPITIKDYIHRVGRTARAGKTGTAWNLASTSDDHRKFKWISKRVLRPSGDTKVEYSTLESDQQDSDDVNEKYQRSLSRLEEEVFNRA</sequence>
<dbReference type="SUPFAM" id="SSF52540">
    <property type="entry name" value="P-loop containing nucleoside triphosphate hydrolases"/>
    <property type="match status" value="1"/>
</dbReference>
<evidence type="ECO:0000256" key="6">
    <source>
        <dbReference type="RuleBase" id="RU000492"/>
    </source>
</evidence>
<feature type="domain" description="Helicase C-terminal" evidence="10">
    <location>
        <begin position="447"/>
        <end position="605"/>
    </location>
</feature>
<dbReference type="EC" id="3.6.4.13" evidence="7"/>
<dbReference type="GO" id="GO:0003724">
    <property type="term" value="F:RNA helicase activity"/>
    <property type="evidence" value="ECO:0007669"/>
    <property type="project" value="UniProtKB-EC"/>
</dbReference>
<dbReference type="SMART" id="SM00487">
    <property type="entry name" value="DEXDc"/>
    <property type="match status" value="1"/>
</dbReference>
<dbReference type="EMBL" id="HG937693">
    <property type="protein sequence ID" value="CDP35208.1"/>
    <property type="molecule type" value="Genomic_DNA"/>
</dbReference>
<dbReference type="CDD" id="cd18787">
    <property type="entry name" value="SF2_C_DEAD"/>
    <property type="match status" value="1"/>
</dbReference>
<dbReference type="SMART" id="SM00490">
    <property type="entry name" value="HELICc"/>
    <property type="match status" value="1"/>
</dbReference>
<dbReference type="PROSITE" id="PS51192">
    <property type="entry name" value="HELICASE_ATP_BIND_1"/>
    <property type="match status" value="1"/>
</dbReference>
<dbReference type="AlphaFoldDB" id="A0A060T2Q6"/>
<dbReference type="GO" id="GO:0005524">
    <property type="term" value="F:ATP binding"/>
    <property type="evidence" value="ECO:0007669"/>
    <property type="project" value="UniProtKB-UniRule"/>
</dbReference>
<feature type="compositionally biased region" description="Acidic residues" evidence="8">
    <location>
        <begin position="64"/>
        <end position="77"/>
    </location>
</feature>
<accession>A0A060T2Q6</accession>
<dbReference type="PANTHER" id="PTHR24031">
    <property type="entry name" value="RNA HELICASE"/>
    <property type="match status" value="1"/>
</dbReference>
<dbReference type="PROSITE" id="PS00039">
    <property type="entry name" value="DEAD_ATP_HELICASE"/>
    <property type="match status" value="1"/>
</dbReference>
<dbReference type="GO" id="GO:0003723">
    <property type="term" value="F:RNA binding"/>
    <property type="evidence" value="ECO:0007669"/>
    <property type="project" value="UniProtKB-UniRule"/>
</dbReference>
<dbReference type="GO" id="GO:0016787">
    <property type="term" value="F:hydrolase activity"/>
    <property type="evidence" value="ECO:0007669"/>
    <property type="project" value="UniProtKB-KW"/>
</dbReference>
<dbReference type="Pfam" id="PF00271">
    <property type="entry name" value="Helicase_C"/>
    <property type="match status" value="1"/>
</dbReference>
<keyword evidence="4 6" id="KW-0067">ATP-binding</keyword>
<gene>
    <name evidence="11" type="ORF">GNLVRS02_ARAD1C30096g</name>
</gene>